<dbReference type="Proteomes" id="UP000183945">
    <property type="component" value="Unassembled WGS sequence"/>
</dbReference>
<protein>
    <submittedName>
        <fullName evidence="1">Uncharacterized protein</fullName>
    </submittedName>
</protein>
<proteinExistence type="predicted"/>
<keyword evidence="2" id="KW-1185">Reference proteome</keyword>
<gene>
    <name evidence="1" type="ORF">SAMN05444483_1112</name>
</gene>
<accession>A0A1M5JHJ4</accession>
<reference evidence="2" key="1">
    <citation type="submission" date="2016-11" db="EMBL/GenBank/DDBJ databases">
        <authorList>
            <person name="Varghese N."/>
            <person name="Submissions S."/>
        </authorList>
    </citation>
    <scope>NUCLEOTIDE SEQUENCE [LARGE SCALE GENOMIC DNA]</scope>
    <source>
        <strain evidence="2">DSM 24579</strain>
    </source>
</reference>
<name>A0A1M5JHJ4_SALEC</name>
<sequence length="32" mass="3981">MKTLWHKIFQNLQAILKRYILEILKIMPLKKK</sequence>
<evidence type="ECO:0000313" key="1">
    <source>
        <dbReference type="EMBL" id="SHG39875.1"/>
    </source>
</evidence>
<organism evidence="1 2">
    <name type="scientific">Salegentibacter echinorum</name>
    <dbReference type="NCBI Taxonomy" id="1073325"/>
    <lineage>
        <taxon>Bacteria</taxon>
        <taxon>Pseudomonadati</taxon>
        <taxon>Bacteroidota</taxon>
        <taxon>Flavobacteriia</taxon>
        <taxon>Flavobacteriales</taxon>
        <taxon>Flavobacteriaceae</taxon>
        <taxon>Salegentibacter</taxon>
    </lineage>
</organism>
<evidence type="ECO:0000313" key="2">
    <source>
        <dbReference type="Proteomes" id="UP000183945"/>
    </source>
</evidence>
<dbReference type="AlphaFoldDB" id="A0A1M5JHJ4"/>
<dbReference type="EMBL" id="FQVT01000011">
    <property type="protein sequence ID" value="SHG39875.1"/>
    <property type="molecule type" value="Genomic_DNA"/>
</dbReference>